<proteinExistence type="predicted"/>
<gene>
    <name evidence="3" type="ORF">NDU88_003635</name>
</gene>
<keyword evidence="4" id="KW-1185">Reference proteome</keyword>
<organism evidence="3 4">
    <name type="scientific">Pleurodeles waltl</name>
    <name type="common">Iberian ribbed newt</name>
    <dbReference type="NCBI Taxonomy" id="8319"/>
    <lineage>
        <taxon>Eukaryota</taxon>
        <taxon>Metazoa</taxon>
        <taxon>Chordata</taxon>
        <taxon>Craniata</taxon>
        <taxon>Vertebrata</taxon>
        <taxon>Euteleostomi</taxon>
        <taxon>Amphibia</taxon>
        <taxon>Batrachia</taxon>
        <taxon>Caudata</taxon>
        <taxon>Salamandroidea</taxon>
        <taxon>Salamandridae</taxon>
        <taxon>Pleurodelinae</taxon>
        <taxon>Pleurodeles</taxon>
    </lineage>
</organism>
<protein>
    <recommendedName>
        <fullName evidence="5">Secreted protein</fullName>
    </recommendedName>
</protein>
<feature type="region of interest" description="Disordered" evidence="1">
    <location>
        <begin position="85"/>
        <end position="120"/>
    </location>
</feature>
<evidence type="ECO:0000313" key="3">
    <source>
        <dbReference type="EMBL" id="KAJ1178389.1"/>
    </source>
</evidence>
<sequence>MTSERNVFAMCCAVLFACELSLLQWCVQRRPSSTCVATEERCVPSGYLMPTAFCDEKCCVSSAGVCSEFPLVSVHLIGRPRQGVGLRRGEGAGAPPLGDLVTGPSEARGEGRGGEEEGGN</sequence>
<evidence type="ECO:0000313" key="4">
    <source>
        <dbReference type="Proteomes" id="UP001066276"/>
    </source>
</evidence>
<feature type="compositionally biased region" description="Basic and acidic residues" evidence="1">
    <location>
        <begin position="107"/>
        <end position="120"/>
    </location>
</feature>
<keyword evidence="2" id="KW-0732">Signal</keyword>
<reference evidence="3" key="1">
    <citation type="journal article" date="2022" name="bioRxiv">
        <title>Sequencing and chromosome-scale assembly of the giantPleurodeles waltlgenome.</title>
        <authorList>
            <person name="Brown T."/>
            <person name="Elewa A."/>
            <person name="Iarovenko S."/>
            <person name="Subramanian E."/>
            <person name="Araus A.J."/>
            <person name="Petzold A."/>
            <person name="Susuki M."/>
            <person name="Suzuki K.-i.T."/>
            <person name="Hayashi T."/>
            <person name="Toyoda A."/>
            <person name="Oliveira C."/>
            <person name="Osipova E."/>
            <person name="Leigh N.D."/>
            <person name="Simon A."/>
            <person name="Yun M.H."/>
        </authorList>
    </citation>
    <scope>NUCLEOTIDE SEQUENCE</scope>
    <source>
        <strain evidence="3">20211129_DDA</strain>
        <tissue evidence="3">Liver</tissue>
    </source>
</reference>
<evidence type="ECO:0000256" key="1">
    <source>
        <dbReference type="SAM" id="MobiDB-lite"/>
    </source>
</evidence>
<evidence type="ECO:0008006" key="5">
    <source>
        <dbReference type="Google" id="ProtNLM"/>
    </source>
</evidence>
<feature type="signal peptide" evidence="2">
    <location>
        <begin position="1"/>
        <end position="25"/>
    </location>
</feature>
<accession>A0AAV7TR61</accession>
<comment type="caution">
    <text evidence="3">The sequence shown here is derived from an EMBL/GenBank/DDBJ whole genome shotgun (WGS) entry which is preliminary data.</text>
</comment>
<dbReference type="EMBL" id="JANPWB010000006">
    <property type="protein sequence ID" value="KAJ1178389.1"/>
    <property type="molecule type" value="Genomic_DNA"/>
</dbReference>
<feature type="chain" id="PRO_5043798609" description="Secreted protein" evidence="2">
    <location>
        <begin position="26"/>
        <end position="120"/>
    </location>
</feature>
<name>A0AAV7TR61_PLEWA</name>
<dbReference type="Proteomes" id="UP001066276">
    <property type="component" value="Chromosome 3_2"/>
</dbReference>
<dbReference type="AlphaFoldDB" id="A0AAV7TR61"/>
<dbReference type="PROSITE" id="PS51257">
    <property type="entry name" value="PROKAR_LIPOPROTEIN"/>
    <property type="match status" value="1"/>
</dbReference>
<evidence type="ECO:0000256" key="2">
    <source>
        <dbReference type="SAM" id="SignalP"/>
    </source>
</evidence>